<evidence type="ECO:0000256" key="14">
    <source>
        <dbReference type="SAM" id="Phobius"/>
    </source>
</evidence>
<dbReference type="PANTHER" id="PTHR39937:SF1">
    <property type="entry name" value="ATP SYNTHASE PROTEIN 8"/>
    <property type="match status" value="1"/>
</dbReference>
<keyword evidence="5 12" id="KW-0812">Transmembrane</keyword>
<evidence type="ECO:0000313" key="15">
    <source>
        <dbReference type="EMBL" id="AOV83421.1"/>
    </source>
</evidence>
<keyword evidence="7 14" id="KW-1133">Transmembrane helix</keyword>
<dbReference type="GO" id="GO:0015986">
    <property type="term" value="P:proton motive force-driven ATP synthesis"/>
    <property type="evidence" value="ECO:0007669"/>
    <property type="project" value="InterPro"/>
</dbReference>
<feature type="region of interest" description="Disordered" evidence="13">
    <location>
        <begin position="34"/>
        <end position="55"/>
    </location>
</feature>
<protein>
    <recommendedName>
        <fullName evidence="12">ATP synthase complex subunit 8</fullName>
    </recommendedName>
</protein>
<keyword evidence="9 12" id="KW-0496">Mitochondrion</keyword>
<evidence type="ECO:0000256" key="6">
    <source>
        <dbReference type="ARBA" id="ARBA00022781"/>
    </source>
</evidence>
<reference evidence="15" key="1">
    <citation type="journal article" date="2016" name="Mitochondrial DNA Part B Resour">
        <title>The phylogenomic position of the smooth lanternshark Etmopterus pusillus (Squaliformes: Etmopteridae) inferred from the mitochondrial genome.</title>
        <authorList>
            <person name="Chen X."/>
            <person name="Chen H."/>
        </authorList>
    </citation>
    <scope>NUCLEOTIDE SEQUENCE</scope>
</reference>
<evidence type="ECO:0000256" key="13">
    <source>
        <dbReference type="SAM" id="MobiDB-lite"/>
    </source>
</evidence>
<evidence type="ECO:0000256" key="8">
    <source>
        <dbReference type="ARBA" id="ARBA00023065"/>
    </source>
</evidence>
<dbReference type="RefSeq" id="YP_009316453.1">
    <property type="nucleotide sequence ID" value="NC_031810.1"/>
</dbReference>
<organism evidence="15">
    <name type="scientific">Etmopterus pusillus</name>
    <name type="common">smooth lanternshark</name>
    <dbReference type="NCBI Taxonomy" id="495852"/>
    <lineage>
        <taxon>Eukaryota</taxon>
        <taxon>Metazoa</taxon>
        <taxon>Chordata</taxon>
        <taxon>Craniata</taxon>
        <taxon>Vertebrata</taxon>
        <taxon>Chondrichthyes</taxon>
        <taxon>Elasmobranchii</taxon>
        <taxon>Squalomorphii</taxon>
        <taxon>Squaliformes</taxon>
        <taxon>Etmopteridae</taxon>
        <taxon>Etmopterus</taxon>
    </lineage>
</organism>
<dbReference type="CTD" id="4509"/>
<name>A0A342ZZ37_9CHON</name>
<keyword evidence="4 12" id="KW-0138">CF(0)</keyword>
<evidence type="ECO:0000256" key="3">
    <source>
        <dbReference type="ARBA" id="ARBA00022448"/>
    </source>
</evidence>
<gene>
    <name evidence="15" type="primary">ATP8</name>
</gene>
<keyword evidence="6 12" id="KW-0375">Hydrogen ion transport</keyword>
<keyword evidence="8 12" id="KW-0406">Ion transport</keyword>
<comment type="similarity">
    <text evidence="2 12">Belongs to the ATPase protein 8 family.</text>
</comment>
<evidence type="ECO:0000256" key="11">
    <source>
        <dbReference type="ARBA" id="ARBA00023310"/>
    </source>
</evidence>
<dbReference type="InterPro" id="IPR001421">
    <property type="entry name" value="ATP8_metazoa"/>
</dbReference>
<evidence type="ECO:0000256" key="12">
    <source>
        <dbReference type="RuleBase" id="RU003661"/>
    </source>
</evidence>
<dbReference type="Pfam" id="PF00895">
    <property type="entry name" value="ATP-synt_8"/>
    <property type="match status" value="1"/>
</dbReference>
<keyword evidence="11" id="KW-0066">ATP synthesis</keyword>
<sequence>MPQLNPHPWFIILVFSWAFFLTVLPKKVMMHSFNNNPTTKSTEKPKPQPWNWPWT</sequence>
<dbReference type="GO" id="GO:0031966">
    <property type="term" value="C:mitochondrial membrane"/>
    <property type="evidence" value="ECO:0007669"/>
    <property type="project" value="UniProtKB-SubCell"/>
</dbReference>
<keyword evidence="10 14" id="KW-0472">Membrane</keyword>
<dbReference type="GeneID" id="30217065"/>
<evidence type="ECO:0000256" key="1">
    <source>
        <dbReference type="ARBA" id="ARBA00004304"/>
    </source>
</evidence>
<dbReference type="GO" id="GO:0015078">
    <property type="term" value="F:proton transmembrane transporter activity"/>
    <property type="evidence" value="ECO:0007669"/>
    <property type="project" value="InterPro"/>
</dbReference>
<comment type="subcellular location">
    <subcellularLocation>
        <location evidence="1 12">Mitochondrion membrane</location>
        <topology evidence="1 12">Single-pass membrane protein</topology>
    </subcellularLocation>
</comment>
<dbReference type="EMBL" id="KU892588">
    <property type="protein sequence ID" value="AOV83421.1"/>
    <property type="molecule type" value="Genomic_DNA"/>
</dbReference>
<evidence type="ECO:0000256" key="9">
    <source>
        <dbReference type="ARBA" id="ARBA00023128"/>
    </source>
</evidence>
<keyword evidence="3 12" id="KW-0813">Transport</keyword>
<geneLocation type="mitochondrion" evidence="15"/>
<evidence type="ECO:0000256" key="2">
    <source>
        <dbReference type="ARBA" id="ARBA00008892"/>
    </source>
</evidence>
<evidence type="ECO:0000256" key="7">
    <source>
        <dbReference type="ARBA" id="ARBA00022989"/>
    </source>
</evidence>
<evidence type="ECO:0000256" key="5">
    <source>
        <dbReference type="ARBA" id="ARBA00022692"/>
    </source>
</evidence>
<dbReference type="AlphaFoldDB" id="A0A342ZZ37"/>
<dbReference type="PANTHER" id="PTHR39937">
    <property type="entry name" value="ATP SYNTHASE PROTEIN 8"/>
    <property type="match status" value="1"/>
</dbReference>
<dbReference type="GO" id="GO:0045259">
    <property type="term" value="C:proton-transporting ATP synthase complex"/>
    <property type="evidence" value="ECO:0007669"/>
    <property type="project" value="UniProtKB-KW"/>
</dbReference>
<accession>A0A342ZZ37</accession>
<dbReference type="InterPro" id="IPR050635">
    <property type="entry name" value="ATPase_protein_8"/>
</dbReference>
<evidence type="ECO:0000256" key="4">
    <source>
        <dbReference type="ARBA" id="ARBA00022547"/>
    </source>
</evidence>
<feature type="transmembrane region" description="Helical" evidence="14">
    <location>
        <begin position="6"/>
        <end position="24"/>
    </location>
</feature>
<proteinExistence type="inferred from homology"/>
<evidence type="ECO:0000256" key="10">
    <source>
        <dbReference type="ARBA" id="ARBA00023136"/>
    </source>
</evidence>